<feature type="chain" id="PRO_5002204123" description="DJ-1/PfpI domain-containing protein" evidence="1">
    <location>
        <begin position="28"/>
        <end position="118"/>
    </location>
</feature>
<evidence type="ECO:0000313" key="3">
    <source>
        <dbReference type="EMBL" id="KIJ23700.1"/>
    </source>
</evidence>
<keyword evidence="4" id="KW-1185">Reference proteome</keyword>
<dbReference type="PANTHER" id="PTHR43130">
    <property type="entry name" value="ARAC-FAMILY TRANSCRIPTIONAL REGULATOR"/>
    <property type="match status" value="1"/>
</dbReference>
<accession>A0A0C9UEN4</accession>
<dbReference type="HOGENOM" id="CLU_2078756_0_0_1"/>
<evidence type="ECO:0000256" key="1">
    <source>
        <dbReference type="SAM" id="SignalP"/>
    </source>
</evidence>
<protein>
    <recommendedName>
        <fullName evidence="2">DJ-1/PfpI domain-containing protein</fullName>
    </recommendedName>
</protein>
<dbReference type="PANTHER" id="PTHR43130:SF15">
    <property type="entry name" value="THIJ_PFPI FAMILY PROTEIN (AFU_ORTHOLOGUE AFUA_5G14240)"/>
    <property type="match status" value="1"/>
</dbReference>
<dbReference type="InterPro" id="IPR052158">
    <property type="entry name" value="INH-QAR"/>
</dbReference>
<dbReference type="InterPro" id="IPR002818">
    <property type="entry name" value="DJ-1/PfpI"/>
</dbReference>
<sequence length="118" mass="13152">PEAKWVMSVCAGSAILALAGILHGKRATPNNFLYKTITNVYGRDGMITWLPKARWVADGNVWASSGITACMEVNILNIKSHTDSFKAQVPTWLWDFFGGTRWSQSYSNYLCHVGDRIV</sequence>
<dbReference type="OrthoDB" id="543156at2759"/>
<dbReference type="AlphaFoldDB" id="A0A0C9UEN4"/>
<reference evidence="3 4" key="1">
    <citation type="submission" date="2014-06" db="EMBL/GenBank/DDBJ databases">
        <title>Evolutionary Origins and Diversification of the Mycorrhizal Mutualists.</title>
        <authorList>
            <consortium name="DOE Joint Genome Institute"/>
            <consortium name="Mycorrhizal Genomics Consortium"/>
            <person name="Kohler A."/>
            <person name="Kuo A."/>
            <person name="Nagy L.G."/>
            <person name="Floudas D."/>
            <person name="Copeland A."/>
            <person name="Barry K.W."/>
            <person name="Cichocki N."/>
            <person name="Veneault-Fourrey C."/>
            <person name="LaButti K."/>
            <person name="Lindquist E.A."/>
            <person name="Lipzen A."/>
            <person name="Lundell T."/>
            <person name="Morin E."/>
            <person name="Murat C."/>
            <person name="Riley R."/>
            <person name="Ohm R."/>
            <person name="Sun H."/>
            <person name="Tunlid A."/>
            <person name="Henrissat B."/>
            <person name="Grigoriev I.V."/>
            <person name="Hibbett D.S."/>
            <person name="Martin F."/>
        </authorList>
    </citation>
    <scope>NUCLEOTIDE SEQUENCE [LARGE SCALE GENOMIC DNA]</scope>
    <source>
        <strain evidence="3 4">SS14</strain>
    </source>
</reference>
<feature type="non-terminal residue" evidence="3">
    <location>
        <position position="1"/>
    </location>
</feature>
<organism evidence="3 4">
    <name type="scientific">Sphaerobolus stellatus (strain SS14)</name>
    <dbReference type="NCBI Taxonomy" id="990650"/>
    <lineage>
        <taxon>Eukaryota</taxon>
        <taxon>Fungi</taxon>
        <taxon>Dikarya</taxon>
        <taxon>Basidiomycota</taxon>
        <taxon>Agaricomycotina</taxon>
        <taxon>Agaricomycetes</taxon>
        <taxon>Phallomycetidae</taxon>
        <taxon>Geastrales</taxon>
        <taxon>Sphaerobolaceae</taxon>
        <taxon>Sphaerobolus</taxon>
    </lineage>
</organism>
<feature type="domain" description="DJ-1/PfpI" evidence="2">
    <location>
        <begin position="3"/>
        <end position="74"/>
    </location>
</feature>
<gene>
    <name evidence="3" type="ORF">M422DRAFT_195601</name>
</gene>
<proteinExistence type="predicted"/>
<dbReference type="InterPro" id="IPR029062">
    <property type="entry name" value="Class_I_gatase-like"/>
</dbReference>
<evidence type="ECO:0000313" key="4">
    <source>
        <dbReference type="Proteomes" id="UP000054279"/>
    </source>
</evidence>
<name>A0A0C9UEN4_SPHS4</name>
<dbReference type="Pfam" id="PF01965">
    <property type="entry name" value="DJ-1_PfpI"/>
    <property type="match status" value="1"/>
</dbReference>
<dbReference type="Gene3D" id="3.40.50.880">
    <property type="match status" value="1"/>
</dbReference>
<dbReference type="Proteomes" id="UP000054279">
    <property type="component" value="Unassembled WGS sequence"/>
</dbReference>
<feature type="signal peptide" evidence="1">
    <location>
        <begin position="1"/>
        <end position="27"/>
    </location>
</feature>
<dbReference type="SUPFAM" id="SSF52317">
    <property type="entry name" value="Class I glutamine amidotransferase-like"/>
    <property type="match status" value="1"/>
</dbReference>
<evidence type="ECO:0000259" key="2">
    <source>
        <dbReference type="Pfam" id="PF01965"/>
    </source>
</evidence>
<dbReference type="EMBL" id="KN837606">
    <property type="protein sequence ID" value="KIJ23700.1"/>
    <property type="molecule type" value="Genomic_DNA"/>
</dbReference>
<keyword evidence="1" id="KW-0732">Signal</keyword>